<protein>
    <submittedName>
        <fullName evidence="3">Lipase 5</fullName>
    </submittedName>
</protein>
<reference evidence="3 4" key="1">
    <citation type="submission" date="2016-10" db="EMBL/GenBank/DDBJ databases">
        <title>The genome sequence of Colletotrichum fioriniae PJ7.</title>
        <authorList>
            <person name="Baroncelli R."/>
        </authorList>
    </citation>
    <scope>NUCLEOTIDE SEQUENCE [LARGE SCALE GENOMIC DNA]</scope>
    <source>
        <strain evidence="3 4">IMI 309622</strain>
    </source>
</reference>
<dbReference type="PANTHER" id="PTHR34853">
    <property type="match status" value="1"/>
</dbReference>
<dbReference type="Gene3D" id="3.40.50.1820">
    <property type="entry name" value="alpha/beta hydrolase"/>
    <property type="match status" value="1"/>
</dbReference>
<dbReference type="Proteomes" id="UP001240678">
    <property type="component" value="Unassembled WGS sequence"/>
</dbReference>
<evidence type="ECO:0000256" key="2">
    <source>
        <dbReference type="PIRNR" id="PIRNR029171"/>
    </source>
</evidence>
<dbReference type="Pfam" id="PF03583">
    <property type="entry name" value="LIP"/>
    <property type="match status" value="1"/>
</dbReference>
<gene>
    <name evidence="3" type="ORF">CCOS01_06209</name>
</gene>
<name>A0AAJ0E203_9PEZI</name>
<dbReference type="GO" id="GO:0016042">
    <property type="term" value="P:lipid catabolic process"/>
    <property type="evidence" value="ECO:0007669"/>
    <property type="project" value="UniProtKB-UniRule"/>
</dbReference>
<evidence type="ECO:0000313" key="3">
    <source>
        <dbReference type="EMBL" id="KAK1528375.1"/>
    </source>
</evidence>
<organism evidence="3 4">
    <name type="scientific">Colletotrichum costaricense</name>
    <dbReference type="NCBI Taxonomy" id="1209916"/>
    <lineage>
        <taxon>Eukaryota</taxon>
        <taxon>Fungi</taxon>
        <taxon>Dikarya</taxon>
        <taxon>Ascomycota</taxon>
        <taxon>Pezizomycotina</taxon>
        <taxon>Sordariomycetes</taxon>
        <taxon>Hypocreomycetidae</taxon>
        <taxon>Glomerellales</taxon>
        <taxon>Glomerellaceae</taxon>
        <taxon>Colletotrichum</taxon>
        <taxon>Colletotrichum acutatum species complex</taxon>
    </lineage>
</organism>
<dbReference type="Gene3D" id="1.10.260.130">
    <property type="match status" value="1"/>
</dbReference>
<keyword evidence="2" id="KW-0732">Signal</keyword>
<comment type="similarity">
    <text evidence="2">Belongs to the AB hydrolase superfamily. Lipase family.</text>
</comment>
<accession>A0AAJ0E203</accession>
<dbReference type="AlphaFoldDB" id="A0AAJ0E203"/>
<dbReference type="EMBL" id="MOOE01000006">
    <property type="protein sequence ID" value="KAK1528375.1"/>
    <property type="molecule type" value="Genomic_DNA"/>
</dbReference>
<dbReference type="InterPro" id="IPR005152">
    <property type="entry name" value="Lipase_secreted"/>
</dbReference>
<sequence length="423" mass="45867">MHFMTFSTLLSAVQLVTALATVPPSEDPFYMVPLDIEASPPGAVLRTRTDPSNVTSVLNCSAAYNILYRTTDAGLRASWAVTTLLIPHHEVLATTNGTHVARLLSYQIPYNTADPDASPSHLLSTLYATAASPAPADYIAHALARGWYVSVPDFEGPNAAFFAGPQSGFAVLDSIRAVLSQSKLACWTDARYTMWGYSGGSFASFWAAELQASYAPDVKFVGMAIGGMPSNVTHALQQLSGTAAAGFVPSILLGVTAPFPEARQYIVKSLKTEGPFNATSFLACLRYNFLEYSTAYAGQDMYKYFANGGDVLNAPIIAHLLGNNVLPTYHGIPQMPIYAYKAVQDELLPVQYTDAHMQRYCEASVDVLYQRNSIGNHEEELAYGAPEAVKWITRWLNGDTTEVIKGCTVQDVAVNITQALAYR</sequence>
<dbReference type="GeneID" id="85337926"/>
<keyword evidence="1" id="KW-0378">Hydrolase</keyword>
<dbReference type="PIRSF" id="PIRSF029171">
    <property type="entry name" value="Esterase_LipA"/>
    <property type="match status" value="1"/>
</dbReference>
<dbReference type="PANTHER" id="PTHR34853:SF5">
    <property type="entry name" value="LIP-DOMAIN-CONTAINING PROTEIN-RELATED"/>
    <property type="match status" value="1"/>
</dbReference>
<keyword evidence="4" id="KW-1185">Reference proteome</keyword>
<feature type="signal peptide" evidence="2">
    <location>
        <begin position="1"/>
        <end position="18"/>
    </location>
</feature>
<dbReference type="GO" id="GO:0004806">
    <property type="term" value="F:triacylglycerol lipase activity"/>
    <property type="evidence" value="ECO:0007669"/>
    <property type="project" value="UniProtKB-UniRule"/>
</dbReference>
<feature type="chain" id="PRO_5042319270" evidence="2">
    <location>
        <begin position="19"/>
        <end position="423"/>
    </location>
</feature>
<dbReference type="RefSeq" id="XP_060314079.1">
    <property type="nucleotide sequence ID" value="XM_060454379.1"/>
</dbReference>
<proteinExistence type="inferred from homology"/>
<dbReference type="SUPFAM" id="SSF53474">
    <property type="entry name" value="alpha/beta-Hydrolases"/>
    <property type="match status" value="1"/>
</dbReference>
<evidence type="ECO:0000313" key="4">
    <source>
        <dbReference type="Proteomes" id="UP001240678"/>
    </source>
</evidence>
<evidence type="ECO:0000256" key="1">
    <source>
        <dbReference type="ARBA" id="ARBA00022801"/>
    </source>
</evidence>
<comment type="caution">
    <text evidence="3">The sequence shown here is derived from an EMBL/GenBank/DDBJ whole genome shotgun (WGS) entry which is preliminary data.</text>
</comment>
<dbReference type="InterPro" id="IPR029058">
    <property type="entry name" value="AB_hydrolase_fold"/>
</dbReference>